<reference evidence="2 3" key="1">
    <citation type="journal article" date="2021" name="Int. J. Syst. Evol. Microbiol.">
        <title>Reticulibacter mediterranei gen. nov., sp. nov., within the new family Reticulibacteraceae fam. nov., and Ktedonospora formicarum gen. nov., sp. nov., Ktedonobacter robiniae sp. nov., Dictyobacter formicarum sp. nov. and Dictyobacter arantiisoli sp. nov., belonging to the class Ktedonobacteria.</title>
        <authorList>
            <person name="Yabe S."/>
            <person name="Zheng Y."/>
            <person name="Wang C.M."/>
            <person name="Sakai Y."/>
            <person name="Abe K."/>
            <person name="Yokota A."/>
            <person name="Donadio S."/>
            <person name="Cavaletti L."/>
            <person name="Monciardini P."/>
        </authorList>
    </citation>
    <scope>NUCLEOTIDE SEQUENCE [LARGE SCALE GENOMIC DNA]</scope>
    <source>
        <strain evidence="2 3">SOSP1-30</strain>
    </source>
</reference>
<accession>A0ABQ3UK88</accession>
<feature type="transmembrane region" description="Helical" evidence="1">
    <location>
        <begin position="331"/>
        <end position="351"/>
    </location>
</feature>
<evidence type="ECO:0008006" key="4">
    <source>
        <dbReference type="Google" id="ProtNLM"/>
    </source>
</evidence>
<name>A0ABQ3UK88_9CHLR</name>
<dbReference type="InterPro" id="IPR018650">
    <property type="entry name" value="STSV1_Orf64"/>
</dbReference>
<gene>
    <name evidence="2" type="ORF">KSB_16240</name>
</gene>
<dbReference type="RefSeq" id="WP_201369990.1">
    <property type="nucleotide sequence ID" value="NZ_BNJG01000001.1"/>
</dbReference>
<feature type="transmembrane region" description="Helical" evidence="1">
    <location>
        <begin position="446"/>
        <end position="467"/>
    </location>
</feature>
<dbReference type="Pfam" id="PF09852">
    <property type="entry name" value="DUF2079"/>
    <property type="match status" value="2"/>
</dbReference>
<feature type="transmembrane region" description="Helical" evidence="1">
    <location>
        <begin position="186"/>
        <end position="214"/>
    </location>
</feature>
<protein>
    <recommendedName>
        <fullName evidence="4">DUF2079 domain-containing protein</fullName>
    </recommendedName>
</protein>
<dbReference type="EMBL" id="BNJG01000001">
    <property type="protein sequence ID" value="GHO53149.1"/>
    <property type="molecule type" value="Genomic_DNA"/>
</dbReference>
<feature type="transmembrane region" description="Helical" evidence="1">
    <location>
        <begin position="220"/>
        <end position="240"/>
    </location>
</feature>
<keyword evidence="1" id="KW-0472">Membrane</keyword>
<evidence type="ECO:0000256" key="1">
    <source>
        <dbReference type="SAM" id="Phobius"/>
    </source>
</evidence>
<keyword evidence="3" id="KW-1185">Reference proteome</keyword>
<dbReference type="Proteomes" id="UP000654345">
    <property type="component" value="Unassembled WGS sequence"/>
</dbReference>
<feature type="transmembrane region" description="Helical" evidence="1">
    <location>
        <begin position="287"/>
        <end position="311"/>
    </location>
</feature>
<feature type="transmembrane region" description="Helical" evidence="1">
    <location>
        <begin position="21"/>
        <end position="43"/>
    </location>
</feature>
<feature type="transmembrane region" description="Helical" evidence="1">
    <location>
        <begin position="137"/>
        <end position="156"/>
    </location>
</feature>
<sequence>MIRLPQFSIQVQVSPRAQVRLSWSLLVLAMLAYALIVGFLAVLRYTSFKATAFDLGNMDQVLWNTLHGHPFQWTNQGVDWYGPPIRLAQHFEPVLLPLSLLYVFGADPRILLIFQTLVLVSGALPIFLMTRRYLPQWPLVAAVMVLGYLLSASLIGINLFDFHPVALVTPCFLYAFLALTYRRFGWCLLCCALAAICKEEIPFVVAVFGVLIIWKYRAPRLGLILILGGILYGIFAWSMIKHFYPGNQGNNFWYRYAYLGATPSDALVNIVMHPWVLPMTYLTLERFYYLAGLARCSGFFSVFAPEWLLPALPNLALNLLPNNNSLLYSGIYHYNAPIIPFVVMASIIGLARLVALWQQWRGEPVDSVLVTDEQALREKAQVDSFVRGLENVRLTFLSGLSVLSRPFTFARPGLLAVSIASAHRRKRFNDRIVDLAQTVTLARLQWVVSLWIVCMVLLHFVIMIPWFNVLLPDHLPGDRDQAINQLLASIPPTASVSASGTLNPHLTERPYVTVFPLITYTDEQKNLRTVQYIVVDLNNIVPEEDKDSTVRMLNQVRSSQQFCTLKQIEGVILLVQSNGHCGSGAINSPAS</sequence>
<feature type="transmembrane region" description="Helical" evidence="1">
    <location>
        <begin position="110"/>
        <end position="130"/>
    </location>
</feature>
<comment type="caution">
    <text evidence="2">The sequence shown here is derived from an EMBL/GenBank/DDBJ whole genome shotgun (WGS) entry which is preliminary data.</text>
</comment>
<keyword evidence="1" id="KW-0812">Transmembrane</keyword>
<evidence type="ECO:0000313" key="2">
    <source>
        <dbReference type="EMBL" id="GHO53149.1"/>
    </source>
</evidence>
<evidence type="ECO:0000313" key="3">
    <source>
        <dbReference type="Proteomes" id="UP000654345"/>
    </source>
</evidence>
<keyword evidence="1" id="KW-1133">Transmembrane helix</keyword>
<proteinExistence type="predicted"/>
<organism evidence="2 3">
    <name type="scientific">Ktedonobacter robiniae</name>
    <dbReference type="NCBI Taxonomy" id="2778365"/>
    <lineage>
        <taxon>Bacteria</taxon>
        <taxon>Bacillati</taxon>
        <taxon>Chloroflexota</taxon>
        <taxon>Ktedonobacteria</taxon>
        <taxon>Ktedonobacterales</taxon>
        <taxon>Ktedonobacteraceae</taxon>
        <taxon>Ktedonobacter</taxon>
    </lineage>
</organism>